<evidence type="ECO:0000313" key="3">
    <source>
        <dbReference type="Proteomes" id="UP000293652"/>
    </source>
</evidence>
<comment type="caution">
    <text evidence="2">The sequence shown here is derived from an EMBL/GenBank/DDBJ whole genome shotgun (WGS) entry which is preliminary data.</text>
</comment>
<reference evidence="2 3" key="1">
    <citation type="submission" date="2019-02" db="EMBL/GenBank/DDBJ databases">
        <title>The genomic architecture of introgression among sibling species of bacteria.</title>
        <authorList>
            <person name="Cavassim M.I.A."/>
            <person name="Moeskjaer S."/>
            <person name="Moslemi C."/>
            <person name="Fields B."/>
            <person name="Bachmann A."/>
            <person name="Vilhjalmsson B."/>
            <person name="Schierup M.H."/>
            <person name="Young J.P.W."/>
            <person name="Andersen S.U."/>
        </authorList>
    </citation>
    <scope>NUCLEOTIDE SEQUENCE [LARGE SCALE GENOMIC DNA]</scope>
    <source>
        <strain evidence="2 3">SM145A</strain>
        <plasmid evidence="2">pSM145A_Rh05</plasmid>
    </source>
</reference>
<feature type="transmembrane region" description="Helical" evidence="1">
    <location>
        <begin position="12"/>
        <end position="29"/>
    </location>
</feature>
<geneLocation type="plasmid" evidence="2">
    <name>pSM145A_Rh05</name>
</geneLocation>
<accession>A0A4Q8XQD0</accession>
<dbReference type="EMBL" id="SIPC01000005">
    <property type="protein sequence ID" value="TAX65870.1"/>
    <property type="molecule type" value="Genomic_DNA"/>
</dbReference>
<evidence type="ECO:0000313" key="2">
    <source>
        <dbReference type="EMBL" id="TAX65870.1"/>
    </source>
</evidence>
<name>A0A4Q8XQD0_RHILE</name>
<keyword evidence="2" id="KW-0614">Plasmid</keyword>
<keyword evidence="1" id="KW-1133">Transmembrane helix</keyword>
<proteinExistence type="predicted"/>
<protein>
    <submittedName>
        <fullName evidence="2">Uncharacterized protein</fullName>
    </submittedName>
</protein>
<dbReference type="Proteomes" id="UP000293652">
    <property type="component" value="Unassembled WGS sequence"/>
</dbReference>
<organism evidence="2 3">
    <name type="scientific">Rhizobium leguminosarum</name>
    <dbReference type="NCBI Taxonomy" id="384"/>
    <lineage>
        <taxon>Bacteria</taxon>
        <taxon>Pseudomonadati</taxon>
        <taxon>Pseudomonadota</taxon>
        <taxon>Alphaproteobacteria</taxon>
        <taxon>Hyphomicrobiales</taxon>
        <taxon>Rhizobiaceae</taxon>
        <taxon>Rhizobium/Agrobacterium group</taxon>
        <taxon>Rhizobium</taxon>
    </lineage>
</organism>
<keyword evidence="1" id="KW-0472">Membrane</keyword>
<evidence type="ECO:0000256" key="1">
    <source>
        <dbReference type="SAM" id="Phobius"/>
    </source>
</evidence>
<dbReference type="AlphaFoldDB" id="A0A4Q8XQD0"/>
<dbReference type="RefSeq" id="WP_130671396.1">
    <property type="nucleotide sequence ID" value="NZ_SIOH01000001.1"/>
</dbReference>
<sequence length="129" mass="14268">MEHPAFNDCMAQLLATSMLAMSAVFVLLFPDMEKLVVSSTNFALCGLALSPGHPPSSNAEARRWAQVAIATWLAISPWLLGFEHVAMSLWITVACAVLLFLPAAWMASRQEQPQRAAIGARRTQWRRPF</sequence>
<gene>
    <name evidence="2" type="ORF">ELI03_30280</name>
</gene>
<keyword evidence="1" id="KW-0812">Transmembrane</keyword>
<feature type="transmembrane region" description="Helical" evidence="1">
    <location>
        <begin position="87"/>
        <end position="107"/>
    </location>
</feature>